<keyword evidence="2" id="KW-1185">Reference proteome</keyword>
<proteinExistence type="predicted"/>
<accession>A0ABV5R0K6</accession>
<evidence type="ECO:0000313" key="2">
    <source>
        <dbReference type="Proteomes" id="UP001589716"/>
    </source>
</evidence>
<name>A0ABV5R0K6_9ACTN</name>
<organism evidence="1 2">
    <name type="scientific">Streptomyces roseoviridis</name>
    <dbReference type="NCBI Taxonomy" id="67361"/>
    <lineage>
        <taxon>Bacteria</taxon>
        <taxon>Bacillati</taxon>
        <taxon>Actinomycetota</taxon>
        <taxon>Actinomycetes</taxon>
        <taxon>Kitasatosporales</taxon>
        <taxon>Streptomycetaceae</taxon>
        <taxon>Streptomyces</taxon>
    </lineage>
</organism>
<gene>
    <name evidence="1" type="ORF">ACFFTP_30985</name>
</gene>
<protein>
    <submittedName>
        <fullName evidence="1">Uncharacterized protein</fullName>
    </submittedName>
</protein>
<dbReference type="Proteomes" id="UP001589716">
    <property type="component" value="Unassembled WGS sequence"/>
</dbReference>
<comment type="caution">
    <text evidence="1">The sequence shown here is derived from an EMBL/GenBank/DDBJ whole genome shotgun (WGS) entry which is preliminary data.</text>
</comment>
<evidence type="ECO:0000313" key="1">
    <source>
        <dbReference type="EMBL" id="MFB9558593.1"/>
    </source>
</evidence>
<sequence>MTTHTPLGDHAQHPEYAAGRADAYDDETTLTLDQLAARAALYAEHAHLLRALGYADRVLEKRLEQIAVTAAETELAHTGGRR</sequence>
<dbReference type="EMBL" id="JBHMCT010000040">
    <property type="protein sequence ID" value="MFB9558593.1"/>
    <property type="molecule type" value="Genomic_DNA"/>
</dbReference>
<reference evidence="1 2" key="1">
    <citation type="submission" date="2024-09" db="EMBL/GenBank/DDBJ databases">
        <authorList>
            <person name="Sun Q."/>
            <person name="Mori K."/>
        </authorList>
    </citation>
    <scope>NUCLEOTIDE SEQUENCE [LARGE SCALE GENOMIC DNA]</scope>
    <source>
        <strain evidence="1 2">JCM 4414</strain>
    </source>
</reference>